<dbReference type="AlphaFoldDB" id="A0A0D4C0U9"/>
<proteinExistence type="predicted"/>
<dbReference type="EMBL" id="CP011005">
    <property type="protein sequence ID" value="AJT42312.1"/>
    <property type="molecule type" value="Genomic_DNA"/>
</dbReference>
<feature type="transmembrane region" description="Helical" evidence="1">
    <location>
        <begin position="70"/>
        <end position="90"/>
    </location>
</feature>
<feature type="transmembrane region" description="Helical" evidence="1">
    <location>
        <begin position="12"/>
        <end position="35"/>
    </location>
</feature>
<name>A0A0D4C0U9_9MICC</name>
<dbReference type="HOGENOM" id="CLU_2380017_0_0_11"/>
<evidence type="ECO:0000256" key="1">
    <source>
        <dbReference type="SAM" id="Phobius"/>
    </source>
</evidence>
<dbReference type="PATRIC" id="fig|1618207.4.peg.2827"/>
<dbReference type="KEGG" id="ari:UM93_13920"/>
<sequence>MAHSRQLHTGKLSLWWRTVISVLCGAVGGLLMYPIQAIDKCPKFDPDTGSRIDFCDFPRVSISGIIGFEYLWLFAALLVAVVVFLLLRLVRERR</sequence>
<organism evidence="2 3">
    <name type="scientific">Psychromicrobium lacuslunae</name>
    <dbReference type="NCBI Taxonomy" id="1618207"/>
    <lineage>
        <taxon>Bacteria</taxon>
        <taxon>Bacillati</taxon>
        <taxon>Actinomycetota</taxon>
        <taxon>Actinomycetes</taxon>
        <taxon>Micrococcales</taxon>
        <taxon>Micrococcaceae</taxon>
        <taxon>Psychromicrobium</taxon>
    </lineage>
</organism>
<protein>
    <submittedName>
        <fullName evidence="2">Uncharacterized protein</fullName>
    </submittedName>
</protein>
<gene>
    <name evidence="2" type="ORF">UM93_13920</name>
</gene>
<dbReference type="STRING" id="1618207.UM93_13920"/>
<dbReference type="RefSeq" id="WP_045076137.1">
    <property type="nucleotide sequence ID" value="NZ_CP011005.1"/>
</dbReference>
<keyword evidence="3" id="KW-1185">Reference proteome</keyword>
<keyword evidence="1" id="KW-1133">Transmembrane helix</keyword>
<reference evidence="2 3" key="1">
    <citation type="journal article" date="2015" name="Genome Announc.">
        <title>Complete Genome Sequencing of Protease-Producing Novel Arthrobacter sp. Strain IHBB 11108 Using PacBio Single-Molecule Real-Time Sequencing Technology.</title>
        <authorList>
            <person name="Kiran S."/>
            <person name="Swarnkar M.K."/>
            <person name="Pal M."/>
            <person name="Thakur R."/>
            <person name="Tewari R."/>
            <person name="Singh A.K."/>
            <person name="Gulati A."/>
        </authorList>
    </citation>
    <scope>NUCLEOTIDE SEQUENCE [LARGE SCALE GENOMIC DNA]</scope>
    <source>
        <strain evidence="2 3">IHBB 11108</strain>
    </source>
</reference>
<evidence type="ECO:0000313" key="3">
    <source>
        <dbReference type="Proteomes" id="UP000061839"/>
    </source>
</evidence>
<evidence type="ECO:0000313" key="2">
    <source>
        <dbReference type="EMBL" id="AJT42312.1"/>
    </source>
</evidence>
<dbReference type="Proteomes" id="UP000061839">
    <property type="component" value="Chromosome"/>
</dbReference>
<keyword evidence="1" id="KW-0472">Membrane</keyword>
<keyword evidence="1" id="KW-0812">Transmembrane</keyword>
<accession>A0A0D4C0U9</accession>